<feature type="region of interest" description="Disordered" evidence="1">
    <location>
        <begin position="1"/>
        <end position="87"/>
    </location>
</feature>
<dbReference type="AlphaFoldDB" id="H5UR49"/>
<feature type="compositionally biased region" description="Polar residues" evidence="1">
    <location>
        <begin position="192"/>
        <end position="204"/>
    </location>
</feature>
<feature type="compositionally biased region" description="Basic and acidic residues" evidence="1">
    <location>
        <begin position="52"/>
        <end position="68"/>
    </location>
</feature>
<accession>H5UR49</accession>
<dbReference type="Proteomes" id="UP000004367">
    <property type="component" value="Unassembled WGS sequence"/>
</dbReference>
<sequence>MTDAGDGARRPQDGDAPWPAGDPGSAWEPQDTTPPVRPWQPQADIPEVPRWTPRDTSSRGPITEEPRSGRPSASGATVSPPQERKRMSTGVKIGLTAAVAGVGLLVLMPDSDDRDQPTTHAGVCVDKDTNTRLPDSECEGSGGTHVHHGWYFIPFGYSAPRLGAPVSGGSFDAPRGTSYVTGGVDGRGGTVSSQSVHGGKTTTVRGGFGGSGKSNGG</sequence>
<feature type="compositionally biased region" description="Gly residues" evidence="1">
    <location>
        <begin position="206"/>
        <end position="217"/>
    </location>
</feature>
<keyword evidence="3" id="KW-1185">Reference proteome</keyword>
<comment type="caution">
    <text evidence="2">The sequence shown here is derived from an EMBL/GenBank/DDBJ whole genome shotgun (WGS) entry which is preliminary data.</text>
</comment>
<evidence type="ECO:0000256" key="1">
    <source>
        <dbReference type="SAM" id="MobiDB-lite"/>
    </source>
</evidence>
<reference evidence="2 3" key="1">
    <citation type="submission" date="2012-02" db="EMBL/GenBank/DDBJ databases">
        <title>Whole genome shotgun sequence of Mobilicoccus pelagius NBRC 104925.</title>
        <authorList>
            <person name="Yoshida Y."/>
            <person name="Hosoyama A."/>
            <person name="Tsuchikane K."/>
            <person name="Katsumata H."/>
            <person name="Yamazaki S."/>
            <person name="Fujita N."/>
        </authorList>
    </citation>
    <scope>NUCLEOTIDE SEQUENCE [LARGE SCALE GENOMIC DNA]</scope>
    <source>
        <strain evidence="2 3">NBRC 104925</strain>
    </source>
</reference>
<protein>
    <submittedName>
        <fullName evidence="2">Uncharacterized protein</fullName>
    </submittedName>
</protein>
<dbReference type="eggNOG" id="ENOG502ZN29">
    <property type="taxonomic scope" value="Bacteria"/>
</dbReference>
<organism evidence="2 3">
    <name type="scientific">Mobilicoccus pelagius NBRC 104925</name>
    <dbReference type="NCBI Taxonomy" id="1089455"/>
    <lineage>
        <taxon>Bacteria</taxon>
        <taxon>Bacillati</taxon>
        <taxon>Actinomycetota</taxon>
        <taxon>Actinomycetes</taxon>
        <taxon>Micrococcales</taxon>
        <taxon>Dermatophilaceae</taxon>
        <taxon>Mobilicoccus</taxon>
    </lineage>
</organism>
<proteinExistence type="predicted"/>
<gene>
    <name evidence="2" type="ORF">MOPEL_067_00560</name>
</gene>
<dbReference type="EMBL" id="BAFE01000047">
    <property type="protein sequence ID" value="GAB48207.1"/>
    <property type="molecule type" value="Genomic_DNA"/>
</dbReference>
<feature type="compositionally biased region" description="Basic and acidic residues" evidence="1">
    <location>
        <begin position="1"/>
        <end position="13"/>
    </location>
</feature>
<evidence type="ECO:0000313" key="3">
    <source>
        <dbReference type="Proteomes" id="UP000004367"/>
    </source>
</evidence>
<evidence type="ECO:0000313" key="2">
    <source>
        <dbReference type="EMBL" id="GAB48207.1"/>
    </source>
</evidence>
<feature type="region of interest" description="Disordered" evidence="1">
    <location>
        <begin position="182"/>
        <end position="217"/>
    </location>
</feature>
<name>H5UR49_9MICO</name>
<dbReference type="STRING" id="1089455.MOPEL_067_00560"/>